<dbReference type="Pfam" id="PF13309">
    <property type="entry name" value="HTH_22"/>
    <property type="match status" value="1"/>
</dbReference>
<evidence type="ECO:0000259" key="2">
    <source>
        <dbReference type="Pfam" id="PF13309"/>
    </source>
</evidence>
<evidence type="ECO:0000313" key="4">
    <source>
        <dbReference type="Proteomes" id="UP000188174"/>
    </source>
</evidence>
<feature type="domain" description="Transcriptional regulator DauR-like HTH" evidence="2">
    <location>
        <begin position="150"/>
        <end position="210"/>
    </location>
</feature>
<dbReference type="InterPro" id="IPR039446">
    <property type="entry name" value="DauR-like"/>
</dbReference>
<dbReference type="InterPro" id="IPR039445">
    <property type="entry name" value="DauR-like_HTH"/>
</dbReference>
<dbReference type="Pfam" id="PF08348">
    <property type="entry name" value="PAS_6"/>
    <property type="match status" value="1"/>
</dbReference>
<feature type="domain" description="YheO-like" evidence="1">
    <location>
        <begin position="15"/>
        <end position="123"/>
    </location>
</feature>
<sequence length="211" mass="22961">MDKMSKLSEHDLVLREAGKIVEALAETFAPMCEVVLHDLTRPSSSIVMIENNISGRSVGDPATELGIARIADPDFPDKLVNYANTLGDGKPVKSTSIGLKDSEGKYIAAICLNLDTSYLNSMASYLKNLTAVSHIDGVSEKLSSPRMESLEDFVTNFAVSKNKDLKALNSGEKRELLSALKERDLLSLKGSVDVVARLLGSSRSSIYYYVK</sequence>
<evidence type="ECO:0000313" key="3">
    <source>
        <dbReference type="EMBL" id="AQQ05336.1"/>
    </source>
</evidence>
<name>A0ABN4WYD8_9HYPH</name>
<dbReference type="InterPro" id="IPR013559">
    <property type="entry name" value="YheO"/>
</dbReference>
<evidence type="ECO:0008006" key="5">
    <source>
        <dbReference type="Google" id="ProtNLM"/>
    </source>
</evidence>
<evidence type="ECO:0000259" key="1">
    <source>
        <dbReference type="Pfam" id="PF08348"/>
    </source>
</evidence>
<dbReference type="EMBL" id="CP019630">
    <property type="protein sequence ID" value="AQQ05336.1"/>
    <property type="molecule type" value="Genomic_DNA"/>
</dbReference>
<dbReference type="PANTHER" id="PTHR35568:SF1">
    <property type="entry name" value="TRANSCRIPTIONAL REGULATOR DAUR"/>
    <property type="match status" value="1"/>
</dbReference>
<reference evidence="3 4" key="1">
    <citation type="submission" date="2017-02" db="EMBL/GenBank/DDBJ databases">
        <authorList>
            <person name="Jeong S."/>
        </authorList>
    </citation>
    <scope>NUCLEOTIDE SEQUENCE [LARGE SCALE GENOMIC DNA]</scope>
    <source>
        <strain evidence="3 4">RMAR6-6</strain>
    </source>
</reference>
<dbReference type="Proteomes" id="UP000188174">
    <property type="component" value="Chromosome"/>
</dbReference>
<keyword evidence="4" id="KW-1185">Reference proteome</keyword>
<dbReference type="PANTHER" id="PTHR35568">
    <property type="entry name" value="TRANSCRIPTIONAL REGULATOR DAUR"/>
    <property type="match status" value="1"/>
</dbReference>
<accession>A0ABN4WYD8</accession>
<gene>
    <name evidence="3" type="ORF">B0E33_18590</name>
</gene>
<proteinExistence type="predicted"/>
<protein>
    <recommendedName>
        <fullName evidence="5">Transcriptional regulator YheO</fullName>
    </recommendedName>
</protein>
<organism evidence="3 4">
    <name type="scientific">Roseibium algicola</name>
    <dbReference type="NCBI Taxonomy" id="2857014"/>
    <lineage>
        <taxon>Bacteria</taxon>
        <taxon>Pseudomonadati</taxon>
        <taxon>Pseudomonadota</taxon>
        <taxon>Alphaproteobacteria</taxon>
        <taxon>Hyphomicrobiales</taxon>
        <taxon>Stappiaceae</taxon>
        <taxon>Roseibium</taxon>
    </lineage>
</organism>